<keyword evidence="3" id="KW-1185">Reference proteome</keyword>
<protein>
    <submittedName>
        <fullName evidence="2">Uncharacterized protein</fullName>
    </submittedName>
</protein>
<sequence length="271" mass="30687">MFIFFGIRASPIKTRKVEGNTTCPYCQSKGSFAATTFGKYFHILWIPFLPLPKMTILECAHCKKTYTIKELPQEIGQALNKTDALKPPKRPLWQGCGCLILAAIGLIIVVLSIASGLFWRNKEVNDVIDVRSTYLHADIEKATMYPDKDMDSISYKLKKCIDYNVEGINTEKIGYYSKLDHNKLLILLQVNDLRKTEAASRKELVFAIEDCLASFLETKGYQVYIGVNGKWNMVLVKTPVGESLGGKFAKSNMLLPFYGEKPIFKQHSIKR</sequence>
<evidence type="ECO:0000256" key="1">
    <source>
        <dbReference type="SAM" id="Phobius"/>
    </source>
</evidence>
<gene>
    <name evidence="2" type="ORF">SAMN05661044_05530</name>
</gene>
<dbReference type="EMBL" id="FOAF01000016">
    <property type="protein sequence ID" value="SEM57052.1"/>
    <property type="molecule type" value="Genomic_DNA"/>
</dbReference>
<evidence type="ECO:0000313" key="2">
    <source>
        <dbReference type="EMBL" id="SEM57052.1"/>
    </source>
</evidence>
<keyword evidence="1" id="KW-1133">Transmembrane helix</keyword>
<feature type="transmembrane region" description="Helical" evidence="1">
    <location>
        <begin position="96"/>
        <end position="119"/>
    </location>
</feature>
<dbReference type="OrthoDB" id="766141at2"/>
<proteinExistence type="predicted"/>
<name>A0A1H7ZEQ9_OLID1</name>
<reference evidence="3" key="1">
    <citation type="submission" date="2016-10" db="EMBL/GenBank/DDBJ databases">
        <authorList>
            <person name="Varghese N."/>
            <person name="Submissions S."/>
        </authorList>
    </citation>
    <scope>NUCLEOTIDE SEQUENCE [LARGE SCALE GENOMIC DNA]</scope>
    <source>
        <strain evidence="3">DSM 18733</strain>
    </source>
</reference>
<dbReference type="Proteomes" id="UP000199421">
    <property type="component" value="Unassembled WGS sequence"/>
</dbReference>
<organism evidence="2 3">
    <name type="scientific">Olivibacter domesticus</name>
    <name type="common">Pseudosphingobacterium domesticum</name>
    <dbReference type="NCBI Taxonomy" id="407022"/>
    <lineage>
        <taxon>Bacteria</taxon>
        <taxon>Pseudomonadati</taxon>
        <taxon>Bacteroidota</taxon>
        <taxon>Sphingobacteriia</taxon>
        <taxon>Sphingobacteriales</taxon>
        <taxon>Sphingobacteriaceae</taxon>
        <taxon>Olivibacter</taxon>
    </lineage>
</organism>
<dbReference type="AlphaFoldDB" id="A0A1H7ZEQ9"/>
<evidence type="ECO:0000313" key="3">
    <source>
        <dbReference type="Proteomes" id="UP000199421"/>
    </source>
</evidence>
<keyword evidence="1" id="KW-0812">Transmembrane</keyword>
<dbReference type="STRING" id="407022.SAMN05661044_05530"/>
<dbReference type="RefSeq" id="WP_093332908.1">
    <property type="nucleotide sequence ID" value="NZ_FOAF01000016.1"/>
</dbReference>
<keyword evidence="1" id="KW-0472">Membrane</keyword>
<accession>A0A1H7ZEQ9</accession>